<proteinExistence type="inferred from homology"/>
<protein>
    <recommendedName>
        <fullName evidence="4">Ubiquitin-like protease family profile domain-containing protein</fullName>
    </recommendedName>
</protein>
<keyword evidence="2" id="KW-0645">Protease</keyword>
<dbReference type="EMBL" id="LR031569">
    <property type="protein sequence ID" value="VDC66776.1"/>
    <property type="molecule type" value="Genomic_DNA"/>
</dbReference>
<dbReference type="GO" id="GO:0008234">
    <property type="term" value="F:cysteine-type peptidase activity"/>
    <property type="evidence" value="ECO:0007669"/>
    <property type="project" value="InterPro"/>
</dbReference>
<dbReference type="InterPro" id="IPR003653">
    <property type="entry name" value="Peptidase_C48_C"/>
</dbReference>
<dbReference type="InterPro" id="IPR038765">
    <property type="entry name" value="Papain-like_cys_pep_sf"/>
</dbReference>
<dbReference type="Pfam" id="PF02902">
    <property type="entry name" value="Peptidase_C48"/>
    <property type="match status" value="1"/>
</dbReference>
<name>A0A3P5YGM3_BRACM</name>
<comment type="similarity">
    <text evidence="1">Belongs to the peptidase C48 family.</text>
</comment>
<evidence type="ECO:0000313" key="5">
    <source>
        <dbReference type="EMBL" id="CAG7870130.1"/>
    </source>
</evidence>
<reference evidence="6" key="1">
    <citation type="submission" date="2018-11" db="EMBL/GenBank/DDBJ databases">
        <authorList>
            <consortium name="Genoscope - CEA"/>
            <person name="William W."/>
        </authorList>
    </citation>
    <scope>NUCLEOTIDE SEQUENCE</scope>
</reference>
<evidence type="ECO:0000259" key="4">
    <source>
        <dbReference type="Pfam" id="PF02902"/>
    </source>
</evidence>
<keyword evidence="3" id="KW-0378">Hydrolase</keyword>
<accession>A0A3P5YGM3</accession>
<evidence type="ECO:0000313" key="6">
    <source>
        <dbReference type="EMBL" id="VDC66776.1"/>
    </source>
</evidence>
<evidence type="ECO:0000256" key="3">
    <source>
        <dbReference type="ARBA" id="ARBA00022801"/>
    </source>
</evidence>
<evidence type="ECO:0000256" key="1">
    <source>
        <dbReference type="ARBA" id="ARBA00005234"/>
    </source>
</evidence>
<dbReference type="GO" id="GO:0006508">
    <property type="term" value="P:proteolysis"/>
    <property type="evidence" value="ECO:0007669"/>
    <property type="project" value="UniProtKB-KW"/>
</dbReference>
<dbReference type="SUPFAM" id="SSF54001">
    <property type="entry name" value="Cysteine proteinases"/>
    <property type="match status" value="1"/>
</dbReference>
<dbReference type="EMBL" id="LS974622">
    <property type="protein sequence ID" value="CAG7870130.1"/>
    <property type="molecule type" value="Genomic_DNA"/>
</dbReference>
<dbReference type="Proteomes" id="UP000694005">
    <property type="component" value="Chromosome A06"/>
</dbReference>
<gene>
    <name evidence="6" type="ORF">BRAA06T25316Z</name>
    <name evidence="5" type="ORF">BRAPAZ1V2_A06P23700.2</name>
</gene>
<evidence type="ECO:0000256" key="2">
    <source>
        <dbReference type="ARBA" id="ARBA00022670"/>
    </source>
</evidence>
<feature type="domain" description="Ubiquitin-like protease family profile" evidence="4">
    <location>
        <begin position="24"/>
        <end position="104"/>
    </location>
</feature>
<dbReference type="Gramene" id="A06p23700.2_BraZ1">
    <property type="protein sequence ID" value="A06p23700.2_BraZ1.CDS"/>
    <property type="gene ID" value="A06g23700.2_BraZ1"/>
</dbReference>
<sequence>MFTKGLLEVFGEVMDHHPDHYRFYFPFNLDKKHWVGLCVDASSLIITVFDCNTSLRSEASMCSKLKPISEMFPYLMKQDGLRISKSQLIPMVVERAKTVPRNIISAYPTELIWV</sequence>
<dbReference type="AlphaFoldDB" id="A0A3P5YGM3"/>
<organism evidence="6">
    <name type="scientific">Brassica campestris</name>
    <name type="common">Field mustard</name>
    <dbReference type="NCBI Taxonomy" id="3711"/>
    <lineage>
        <taxon>Eukaryota</taxon>
        <taxon>Viridiplantae</taxon>
        <taxon>Streptophyta</taxon>
        <taxon>Embryophyta</taxon>
        <taxon>Tracheophyta</taxon>
        <taxon>Spermatophyta</taxon>
        <taxon>Magnoliopsida</taxon>
        <taxon>eudicotyledons</taxon>
        <taxon>Gunneridae</taxon>
        <taxon>Pentapetalae</taxon>
        <taxon>rosids</taxon>
        <taxon>malvids</taxon>
        <taxon>Brassicales</taxon>
        <taxon>Brassicaceae</taxon>
        <taxon>Brassiceae</taxon>
        <taxon>Brassica</taxon>
    </lineage>
</organism>